<gene>
    <name evidence="1" type="ORF">K458DRAFT_387582</name>
</gene>
<dbReference type="AlphaFoldDB" id="A0A6G1J535"/>
<organism evidence="1 2">
    <name type="scientific">Lentithecium fluviatile CBS 122367</name>
    <dbReference type="NCBI Taxonomy" id="1168545"/>
    <lineage>
        <taxon>Eukaryota</taxon>
        <taxon>Fungi</taxon>
        <taxon>Dikarya</taxon>
        <taxon>Ascomycota</taxon>
        <taxon>Pezizomycotina</taxon>
        <taxon>Dothideomycetes</taxon>
        <taxon>Pleosporomycetidae</taxon>
        <taxon>Pleosporales</taxon>
        <taxon>Massarineae</taxon>
        <taxon>Lentitheciaceae</taxon>
        <taxon>Lentithecium</taxon>
    </lineage>
</organism>
<proteinExistence type="predicted"/>
<accession>A0A6G1J535</accession>
<keyword evidence="2" id="KW-1185">Reference proteome</keyword>
<evidence type="ECO:0000313" key="2">
    <source>
        <dbReference type="Proteomes" id="UP000799291"/>
    </source>
</evidence>
<name>A0A6G1J535_9PLEO</name>
<reference evidence="1" key="1">
    <citation type="journal article" date="2020" name="Stud. Mycol.">
        <title>101 Dothideomycetes genomes: a test case for predicting lifestyles and emergence of pathogens.</title>
        <authorList>
            <person name="Haridas S."/>
            <person name="Albert R."/>
            <person name="Binder M."/>
            <person name="Bloem J."/>
            <person name="Labutti K."/>
            <person name="Salamov A."/>
            <person name="Andreopoulos B."/>
            <person name="Baker S."/>
            <person name="Barry K."/>
            <person name="Bills G."/>
            <person name="Bluhm B."/>
            <person name="Cannon C."/>
            <person name="Castanera R."/>
            <person name="Culley D."/>
            <person name="Daum C."/>
            <person name="Ezra D."/>
            <person name="Gonzalez J."/>
            <person name="Henrissat B."/>
            <person name="Kuo A."/>
            <person name="Liang C."/>
            <person name="Lipzen A."/>
            <person name="Lutzoni F."/>
            <person name="Magnuson J."/>
            <person name="Mondo S."/>
            <person name="Nolan M."/>
            <person name="Ohm R."/>
            <person name="Pangilinan J."/>
            <person name="Park H.-J."/>
            <person name="Ramirez L."/>
            <person name="Alfaro M."/>
            <person name="Sun H."/>
            <person name="Tritt A."/>
            <person name="Yoshinaga Y."/>
            <person name="Zwiers L.-H."/>
            <person name="Turgeon B."/>
            <person name="Goodwin S."/>
            <person name="Spatafora J."/>
            <person name="Crous P."/>
            <person name="Grigoriev I."/>
        </authorList>
    </citation>
    <scope>NUCLEOTIDE SEQUENCE</scope>
    <source>
        <strain evidence="1">CBS 122367</strain>
    </source>
</reference>
<protein>
    <submittedName>
        <fullName evidence="1">Uncharacterized protein</fullName>
    </submittedName>
</protein>
<evidence type="ECO:0000313" key="1">
    <source>
        <dbReference type="EMBL" id="KAF2685622.1"/>
    </source>
</evidence>
<sequence>MSRQPRKPYTPTGQSLVSYVIVEEELPHALVVLSTRTQSSTLHSRIQGGIVVLLLACAHNYALATWNHTINLNSKTSIRIPPSLGPDRRLLSRCLLDSVRATIGQSFFRLRAYKSPKASNTLEQLPGIRLLLRSVWLRLSNEDPTR</sequence>
<dbReference type="Proteomes" id="UP000799291">
    <property type="component" value="Unassembled WGS sequence"/>
</dbReference>
<dbReference type="EMBL" id="MU005578">
    <property type="protein sequence ID" value="KAF2685622.1"/>
    <property type="molecule type" value="Genomic_DNA"/>
</dbReference>